<sequence length="54" mass="6030">MDDKIITVTCPKCGIKITNPVSWFKKPGTCCPGCQLRLSTERFKRAIETAEEQG</sequence>
<accession>A0A7T5VDI7</accession>
<dbReference type="Proteomes" id="UP000596092">
    <property type="component" value="Chromosome"/>
</dbReference>
<dbReference type="RefSeq" id="WP_199261355.1">
    <property type="nucleotide sequence ID" value="NZ_CP054140.1"/>
</dbReference>
<protein>
    <recommendedName>
        <fullName evidence="3">DUF1922 domain-containing protein</fullName>
    </recommendedName>
</protein>
<dbReference type="AlphaFoldDB" id="A0A7T5VDI7"/>
<name>A0A7T5VDI7_9BACT</name>
<gene>
    <name evidence="1" type="ORF">HP555_08060</name>
</gene>
<organism evidence="1 2">
    <name type="scientific">Desulfobulbus oligotrophicus</name>
    <dbReference type="NCBI Taxonomy" id="1909699"/>
    <lineage>
        <taxon>Bacteria</taxon>
        <taxon>Pseudomonadati</taxon>
        <taxon>Thermodesulfobacteriota</taxon>
        <taxon>Desulfobulbia</taxon>
        <taxon>Desulfobulbales</taxon>
        <taxon>Desulfobulbaceae</taxon>
        <taxon>Desulfobulbus</taxon>
    </lineage>
</organism>
<evidence type="ECO:0000313" key="2">
    <source>
        <dbReference type="Proteomes" id="UP000596092"/>
    </source>
</evidence>
<dbReference type="KEGG" id="dog:HP555_08060"/>
<keyword evidence="2" id="KW-1185">Reference proteome</keyword>
<evidence type="ECO:0008006" key="3">
    <source>
        <dbReference type="Google" id="ProtNLM"/>
    </source>
</evidence>
<dbReference type="EMBL" id="CP054140">
    <property type="protein sequence ID" value="QQG65821.1"/>
    <property type="molecule type" value="Genomic_DNA"/>
</dbReference>
<proteinExistence type="predicted"/>
<reference evidence="1 2" key="1">
    <citation type="submission" date="2020-05" db="EMBL/GenBank/DDBJ databases">
        <title>Complete genome of Desulfobulbus oligotrophicus.</title>
        <authorList>
            <person name="Podar M."/>
        </authorList>
    </citation>
    <scope>NUCLEOTIDE SEQUENCE [LARGE SCALE GENOMIC DNA]</scope>
    <source>
        <strain evidence="1 2">Prop6</strain>
    </source>
</reference>
<evidence type="ECO:0000313" key="1">
    <source>
        <dbReference type="EMBL" id="QQG65821.1"/>
    </source>
</evidence>